<organism evidence="5 6">
    <name type="scientific">Pseudomonas piscis</name>
    <dbReference type="NCBI Taxonomy" id="2614538"/>
    <lineage>
        <taxon>Bacteria</taxon>
        <taxon>Pseudomonadati</taxon>
        <taxon>Pseudomonadota</taxon>
        <taxon>Gammaproteobacteria</taxon>
        <taxon>Pseudomonadales</taxon>
        <taxon>Pseudomonadaceae</taxon>
        <taxon>Pseudomonas</taxon>
    </lineage>
</organism>
<dbReference type="PANTHER" id="PTHR36582">
    <property type="entry name" value="ANTITOXIN PARD"/>
    <property type="match status" value="1"/>
</dbReference>
<protein>
    <recommendedName>
        <fullName evidence="2">Antitoxin ParD</fullName>
    </recommendedName>
</protein>
<dbReference type="CDD" id="cd22231">
    <property type="entry name" value="RHH_NikR_HicB-like"/>
    <property type="match status" value="1"/>
</dbReference>
<dbReference type="InterPro" id="IPR038296">
    <property type="entry name" value="ParD_sf"/>
</dbReference>
<keyword evidence="3" id="KW-1277">Toxin-antitoxin system</keyword>
<evidence type="ECO:0000256" key="2">
    <source>
        <dbReference type="ARBA" id="ARBA00017940"/>
    </source>
</evidence>
<dbReference type="Pfam" id="PF03693">
    <property type="entry name" value="ParD_antitoxin"/>
    <property type="match status" value="1"/>
</dbReference>
<comment type="similarity">
    <text evidence="1">Belongs to the ParD antitoxin family.</text>
</comment>
<evidence type="ECO:0000256" key="4">
    <source>
        <dbReference type="ARBA" id="ARBA00037106"/>
    </source>
</evidence>
<dbReference type="PANTHER" id="PTHR36582:SF2">
    <property type="entry name" value="ANTITOXIN PARD"/>
    <property type="match status" value="1"/>
</dbReference>
<dbReference type="InterPro" id="IPR022789">
    <property type="entry name" value="ParD"/>
</dbReference>
<reference evidence="5 6" key="1">
    <citation type="journal article" date="2023" name="Access Microbiol">
        <title>The genome of a steinernematid-associated Pseudomonas piscis bacterium encodes the biosynthesis of insect toxins.</title>
        <authorList>
            <person name="Awori R.M."/>
            <person name="Hendre P."/>
            <person name="Amugune N.O."/>
        </authorList>
    </citation>
    <scope>NUCLEOTIDE SEQUENCE [LARGE SCALE GENOMIC DNA]</scope>
    <source>
        <strain evidence="5 6">75</strain>
    </source>
</reference>
<sequence>MPTRNVVLTAQQEQLINNLVKTGHYQNASEVLREGLRLLQQRLAEDAAKIEALRHATTAGMTDLEHGRFTEIHEGQLQHYLAEVGLEAAATEQEKH</sequence>
<dbReference type="Gene3D" id="6.10.10.120">
    <property type="entry name" value="Antitoxin ParD1-like"/>
    <property type="match status" value="1"/>
</dbReference>
<accession>A0ABY9NDF1</accession>
<dbReference type="Proteomes" id="UP001237292">
    <property type="component" value="Chromosome"/>
</dbReference>
<comment type="function">
    <text evidence="4">Antitoxin component of a type II toxin-antitoxin (TA) system. Neutralizes the effect of toxin ParE.</text>
</comment>
<evidence type="ECO:0000256" key="1">
    <source>
        <dbReference type="ARBA" id="ARBA00008580"/>
    </source>
</evidence>
<dbReference type="NCBIfam" id="TIGR02606">
    <property type="entry name" value="antidote_CC2985"/>
    <property type="match status" value="1"/>
</dbReference>
<dbReference type="SUPFAM" id="SSF47598">
    <property type="entry name" value="Ribbon-helix-helix"/>
    <property type="match status" value="1"/>
</dbReference>
<evidence type="ECO:0000313" key="5">
    <source>
        <dbReference type="EMBL" id="WMN15557.1"/>
    </source>
</evidence>
<dbReference type="InterPro" id="IPR010985">
    <property type="entry name" value="Ribbon_hlx_hlx"/>
</dbReference>
<dbReference type="RefSeq" id="WP_085597893.1">
    <property type="nucleotide sequence ID" value="NZ_CP133164.1"/>
</dbReference>
<keyword evidence="6" id="KW-1185">Reference proteome</keyword>
<proteinExistence type="inferred from homology"/>
<name>A0ABY9NDF1_9PSED</name>
<dbReference type="EMBL" id="CP133164">
    <property type="protein sequence ID" value="WMN15557.1"/>
    <property type="molecule type" value="Genomic_DNA"/>
</dbReference>
<evidence type="ECO:0000313" key="6">
    <source>
        <dbReference type="Proteomes" id="UP001237292"/>
    </source>
</evidence>
<gene>
    <name evidence="5" type="ORF">QL104_19550</name>
</gene>
<evidence type="ECO:0000256" key="3">
    <source>
        <dbReference type="ARBA" id="ARBA00022649"/>
    </source>
</evidence>